<dbReference type="AlphaFoldDB" id="A0A9N7YKU5"/>
<feature type="region of interest" description="Disordered" evidence="1">
    <location>
        <begin position="1"/>
        <end position="25"/>
    </location>
</feature>
<gene>
    <name evidence="2" type="ORF">PLEPLA_LOCUS17021</name>
</gene>
<evidence type="ECO:0000313" key="2">
    <source>
        <dbReference type="EMBL" id="CAB1429046.1"/>
    </source>
</evidence>
<feature type="compositionally biased region" description="Low complexity" evidence="1">
    <location>
        <begin position="81"/>
        <end position="99"/>
    </location>
</feature>
<feature type="region of interest" description="Disordered" evidence="1">
    <location>
        <begin position="64"/>
        <end position="106"/>
    </location>
</feature>
<proteinExistence type="predicted"/>
<comment type="caution">
    <text evidence="2">The sequence shown here is derived from an EMBL/GenBank/DDBJ whole genome shotgun (WGS) entry which is preliminary data.</text>
</comment>
<reference evidence="2" key="1">
    <citation type="submission" date="2020-03" db="EMBL/GenBank/DDBJ databases">
        <authorList>
            <person name="Weist P."/>
        </authorList>
    </citation>
    <scope>NUCLEOTIDE SEQUENCE</scope>
</reference>
<feature type="compositionally biased region" description="Low complexity" evidence="1">
    <location>
        <begin position="13"/>
        <end position="25"/>
    </location>
</feature>
<dbReference type="Proteomes" id="UP001153269">
    <property type="component" value="Unassembled WGS sequence"/>
</dbReference>
<name>A0A9N7YKU5_PLEPL</name>
<sequence>MAPVNRQGQRRCPSPGLLQQPQKLPQYPIEQNPWNVAGLIEGDDGTEVNPLLGRKLRECKPAMPRCAETEKTPSNKNTIFPQHQQPPSSSQHAAPSSPSLYPVCQL</sequence>
<dbReference type="EMBL" id="CADEAL010001112">
    <property type="protein sequence ID" value="CAB1429046.1"/>
    <property type="molecule type" value="Genomic_DNA"/>
</dbReference>
<evidence type="ECO:0000256" key="1">
    <source>
        <dbReference type="SAM" id="MobiDB-lite"/>
    </source>
</evidence>
<evidence type="ECO:0000313" key="3">
    <source>
        <dbReference type="Proteomes" id="UP001153269"/>
    </source>
</evidence>
<protein>
    <submittedName>
        <fullName evidence="2">Uncharacterized protein</fullName>
    </submittedName>
</protein>
<keyword evidence="3" id="KW-1185">Reference proteome</keyword>
<organism evidence="2 3">
    <name type="scientific">Pleuronectes platessa</name>
    <name type="common">European plaice</name>
    <dbReference type="NCBI Taxonomy" id="8262"/>
    <lineage>
        <taxon>Eukaryota</taxon>
        <taxon>Metazoa</taxon>
        <taxon>Chordata</taxon>
        <taxon>Craniata</taxon>
        <taxon>Vertebrata</taxon>
        <taxon>Euteleostomi</taxon>
        <taxon>Actinopterygii</taxon>
        <taxon>Neopterygii</taxon>
        <taxon>Teleostei</taxon>
        <taxon>Neoteleostei</taxon>
        <taxon>Acanthomorphata</taxon>
        <taxon>Carangaria</taxon>
        <taxon>Pleuronectiformes</taxon>
        <taxon>Pleuronectoidei</taxon>
        <taxon>Pleuronectidae</taxon>
        <taxon>Pleuronectes</taxon>
    </lineage>
</organism>
<accession>A0A9N7YKU5</accession>